<dbReference type="InterPro" id="IPR052050">
    <property type="entry name" value="SecEffector_AnkRepeat"/>
</dbReference>
<dbReference type="EMBL" id="BLLK01000049">
    <property type="protein sequence ID" value="GFH55444.1"/>
    <property type="molecule type" value="Genomic_DNA"/>
</dbReference>
<comment type="caution">
    <text evidence="1">The sequence shown here is derived from an EMBL/GenBank/DDBJ whole genome shotgun (WGS) entry which is preliminary data.</text>
</comment>
<dbReference type="PANTHER" id="PTHR46586">
    <property type="entry name" value="ANKYRIN REPEAT-CONTAINING PROTEIN"/>
    <property type="match status" value="1"/>
</dbReference>
<evidence type="ECO:0008006" key="3">
    <source>
        <dbReference type="Google" id="ProtNLM"/>
    </source>
</evidence>
<proteinExistence type="predicted"/>
<accession>A0AAD3H9Z5</accession>
<gene>
    <name evidence="1" type="ORF">CTEN210_11920</name>
</gene>
<keyword evidence="2" id="KW-1185">Reference proteome</keyword>
<evidence type="ECO:0000313" key="1">
    <source>
        <dbReference type="EMBL" id="GFH55444.1"/>
    </source>
</evidence>
<protein>
    <recommendedName>
        <fullName evidence="3">Ankyrin repeat-containing protein</fullName>
    </recommendedName>
</protein>
<reference evidence="1 2" key="1">
    <citation type="journal article" date="2021" name="Sci. Rep.">
        <title>The genome of the diatom Chaetoceros tenuissimus carries an ancient integrated fragment of an extant virus.</title>
        <authorList>
            <person name="Hongo Y."/>
            <person name="Kimura K."/>
            <person name="Takaki Y."/>
            <person name="Yoshida Y."/>
            <person name="Baba S."/>
            <person name="Kobayashi G."/>
            <person name="Nagasaki K."/>
            <person name="Hano T."/>
            <person name="Tomaru Y."/>
        </authorList>
    </citation>
    <scope>NUCLEOTIDE SEQUENCE [LARGE SCALE GENOMIC DNA]</scope>
    <source>
        <strain evidence="1 2">NIES-3715</strain>
    </source>
</reference>
<sequence>MESFKKRQRLAKDELVTTADEDTTNESTHQYSSNRINSLRSKLIDLSHEYPELIDIKEFPMIMQTLKYKQLKLENEEKCPLYKLPQDMFNKCLSFLDKSYGFVAPVSKHFHRSYTLTFGDTETRVDFKGLSKEAGVYLIESLSHEFSSEEQRWSVARFLLRPGSPELTFTFTDYLMHKAARQGNLEVYKYFLENGHDVLRGQSRNWNLFRKLGENGHLHILQYLKEEHYFYQGFCYSAIGAAYGGQVDIIDWMHNEIDCFSNEGAGNLIEECLEEALEYGRIEVIKWFDKHFEYEEILIERVVATANLDTIKFYMETKWPFPWTQSFAEELEDKIIETENIDIIKYFVENGFQFTTKSTQTAAELEDVYILKYLITLGVELRLDEIPDKETYSFEWMKFRFEKERVWWTNASIVRCMKRHSADFSIKMLRYLHERNCPLGSLEGSASLMHIFMSFVDMDILKYVVHKMSDIPGLKDDIVHVALDHEWVEGFKYVIQNLDGCSLPSMNDATFIYGHKLDFLKFCKSQGMKWVHTDIIPRDILHMVTRKDWDLLEWVTSEIGCHVLNSTHILEIAQYFDFRRDVLEHFYNNRFFLTKDIFKVAIEEYTEVIALKSLVEIGFKVDEDIFAFAMEIFDDEPTDKTIEILSFLVSNRCPQRKVFEV</sequence>
<dbReference type="InterPro" id="IPR036770">
    <property type="entry name" value="Ankyrin_rpt-contain_sf"/>
</dbReference>
<dbReference type="PANTHER" id="PTHR46586:SF3">
    <property type="entry name" value="ANKYRIN REPEAT-CONTAINING PROTEIN"/>
    <property type="match status" value="1"/>
</dbReference>
<dbReference type="AlphaFoldDB" id="A0AAD3H9Z5"/>
<evidence type="ECO:0000313" key="2">
    <source>
        <dbReference type="Proteomes" id="UP001054902"/>
    </source>
</evidence>
<dbReference type="Proteomes" id="UP001054902">
    <property type="component" value="Unassembled WGS sequence"/>
</dbReference>
<organism evidence="1 2">
    <name type="scientific">Chaetoceros tenuissimus</name>
    <dbReference type="NCBI Taxonomy" id="426638"/>
    <lineage>
        <taxon>Eukaryota</taxon>
        <taxon>Sar</taxon>
        <taxon>Stramenopiles</taxon>
        <taxon>Ochrophyta</taxon>
        <taxon>Bacillariophyta</taxon>
        <taxon>Coscinodiscophyceae</taxon>
        <taxon>Chaetocerotophycidae</taxon>
        <taxon>Chaetocerotales</taxon>
        <taxon>Chaetocerotaceae</taxon>
        <taxon>Chaetoceros</taxon>
    </lineage>
</organism>
<dbReference type="SUPFAM" id="SSF48403">
    <property type="entry name" value="Ankyrin repeat"/>
    <property type="match status" value="1"/>
</dbReference>
<dbReference type="Gene3D" id="1.25.40.20">
    <property type="entry name" value="Ankyrin repeat-containing domain"/>
    <property type="match status" value="1"/>
</dbReference>
<name>A0AAD3H9Z5_9STRA</name>